<evidence type="ECO:0008006" key="3">
    <source>
        <dbReference type="Google" id="ProtNLM"/>
    </source>
</evidence>
<reference evidence="1 2" key="1">
    <citation type="submission" date="2019-03" db="EMBL/GenBank/DDBJ databases">
        <title>Genomic Encyclopedia of Type Strains, Phase IV (KMG-IV): sequencing the most valuable type-strain genomes for metagenomic binning, comparative biology and taxonomic classification.</title>
        <authorList>
            <person name="Goeker M."/>
        </authorList>
    </citation>
    <scope>NUCLEOTIDE SEQUENCE [LARGE SCALE GENOMIC DNA]</scope>
    <source>
        <strain evidence="1 2">DSM 15969</strain>
    </source>
</reference>
<gene>
    <name evidence="1" type="ORF">EV210_103263</name>
</gene>
<keyword evidence="2" id="KW-1185">Reference proteome</keyword>
<evidence type="ECO:0000313" key="2">
    <source>
        <dbReference type="Proteomes" id="UP000295063"/>
    </source>
</evidence>
<accession>A0A4R1Q2K2</accession>
<organism evidence="1 2">
    <name type="scientific">Anaerospora hongkongensis</name>
    <dbReference type="NCBI Taxonomy" id="244830"/>
    <lineage>
        <taxon>Bacteria</taxon>
        <taxon>Bacillati</taxon>
        <taxon>Bacillota</taxon>
        <taxon>Negativicutes</taxon>
        <taxon>Selenomonadales</taxon>
        <taxon>Sporomusaceae</taxon>
        <taxon>Anaerospora</taxon>
    </lineage>
</organism>
<sequence length="114" mass="13465">MHNYEMLYCLFEPDCNIEEVLRSYNIRTKVLLMDGAIHAFVWHSRKGRYYIVANECLTPCALRSVFFHEIKHILEDAPLMGYWLGLDQYRHPIEEKADAFYEIAAAYVTTNRSN</sequence>
<proteinExistence type="predicted"/>
<dbReference type="EMBL" id="SLUI01000003">
    <property type="protein sequence ID" value="TCL38780.1"/>
    <property type="molecule type" value="Genomic_DNA"/>
</dbReference>
<name>A0A4R1Q2K2_9FIRM</name>
<dbReference type="RefSeq" id="WP_132077066.1">
    <property type="nucleotide sequence ID" value="NZ_DALYTA010000009.1"/>
</dbReference>
<dbReference type="Proteomes" id="UP000295063">
    <property type="component" value="Unassembled WGS sequence"/>
</dbReference>
<protein>
    <recommendedName>
        <fullName evidence="3">Zn-dependent peptidase ImmA (M78 family)</fullName>
    </recommendedName>
</protein>
<evidence type="ECO:0000313" key="1">
    <source>
        <dbReference type="EMBL" id="TCL38780.1"/>
    </source>
</evidence>
<comment type="caution">
    <text evidence="1">The sequence shown here is derived from an EMBL/GenBank/DDBJ whole genome shotgun (WGS) entry which is preliminary data.</text>
</comment>
<dbReference type="OrthoDB" id="1907806at2"/>
<dbReference type="AlphaFoldDB" id="A0A4R1Q2K2"/>